<evidence type="ECO:0000256" key="12">
    <source>
        <dbReference type="ARBA" id="ARBA00023136"/>
    </source>
</evidence>
<comment type="similarity">
    <text evidence="4 14">Belongs to the cytochrome P450 family.</text>
</comment>
<dbReference type="GO" id="GO:0005506">
    <property type="term" value="F:iron ion binding"/>
    <property type="evidence" value="ECO:0007669"/>
    <property type="project" value="InterPro"/>
</dbReference>
<dbReference type="Proteomes" id="UP000054166">
    <property type="component" value="Unassembled WGS sequence"/>
</dbReference>
<sequence length="562" mass="62948">MIAVQSFLAVLVKACLVIFLFTLVRGLVWVFNLFILAPFLDPLKNIPGPDGSALETHLGGLMDPDLSPKTHKLWTEKYGKTFRFHGFGSHDFRLMTFDLRSVSYILTSPVYEKPWQTRRMLTTLLGRGLSAMEGNDHKVLRKLIGPAFTAQAVRATIPICFQKAEELRDRLDALLSEDTSKIDITHWISRATFDVIGLAGFDYNFHALQDESEEVYLAYRRLFDVADQGPVGMRGLLQMYSPFIEKVLPDKLSRTVNDCLRVIRKAGIEVLESKRLAILAEKANASEIHDKDILSLLIKANLSADPSKRLSDSVLLDQIVTLIFAGNDTTSLFITWCIHLLSLHPAIQIRLREELLSLRANSSSHSDLPKASSSTPAGLYAHADAIEALPFLDSVIRETLRICSPVHSTIRTAMQNDIIPISSSTIRRDGTEIKPPDGIPIRKGTFVHIPLQGLNMSEDIWGKDAREFKPDRWSNLPESARAPLHPGIANVMSFSLGPHSCPGWRLSTLETKLFISVILPHFIFTPAEEIGSYVSIVMRPYVRTQLAKGSRLPIMVQRYFAE</sequence>
<evidence type="ECO:0000313" key="16">
    <source>
        <dbReference type="EMBL" id="KIM84675.1"/>
    </source>
</evidence>
<name>A0A0C3FKU6_PILCF</name>
<dbReference type="OrthoDB" id="1470350at2759"/>
<proteinExistence type="inferred from homology"/>
<dbReference type="GO" id="GO:0020037">
    <property type="term" value="F:heme binding"/>
    <property type="evidence" value="ECO:0007669"/>
    <property type="project" value="InterPro"/>
</dbReference>
<dbReference type="PANTHER" id="PTHR24305">
    <property type="entry name" value="CYTOCHROME P450"/>
    <property type="match status" value="1"/>
</dbReference>
<keyword evidence="8 15" id="KW-1133">Transmembrane helix</keyword>
<evidence type="ECO:0008006" key="18">
    <source>
        <dbReference type="Google" id="ProtNLM"/>
    </source>
</evidence>
<dbReference type="GO" id="GO:0016020">
    <property type="term" value="C:membrane"/>
    <property type="evidence" value="ECO:0007669"/>
    <property type="project" value="UniProtKB-SubCell"/>
</dbReference>
<keyword evidence="5 13" id="KW-0349">Heme</keyword>
<evidence type="ECO:0000256" key="14">
    <source>
        <dbReference type="RuleBase" id="RU000461"/>
    </source>
</evidence>
<comment type="pathway">
    <text evidence="3">Secondary metabolite biosynthesis; terpenoid biosynthesis.</text>
</comment>
<evidence type="ECO:0000256" key="5">
    <source>
        <dbReference type="ARBA" id="ARBA00022617"/>
    </source>
</evidence>
<keyword evidence="7 13" id="KW-0479">Metal-binding</keyword>
<keyword evidence="11 14" id="KW-0503">Monooxygenase</keyword>
<evidence type="ECO:0000256" key="7">
    <source>
        <dbReference type="ARBA" id="ARBA00022723"/>
    </source>
</evidence>
<dbReference type="STRING" id="765440.A0A0C3FKU6"/>
<comment type="cofactor">
    <cofactor evidence="1 13">
        <name>heme</name>
        <dbReference type="ChEBI" id="CHEBI:30413"/>
    </cofactor>
</comment>
<evidence type="ECO:0000256" key="15">
    <source>
        <dbReference type="SAM" id="Phobius"/>
    </source>
</evidence>
<dbReference type="SUPFAM" id="SSF48264">
    <property type="entry name" value="Cytochrome P450"/>
    <property type="match status" value="1"/>
</dbReference>
<gene>
    <name evidence="16" type="ORF">PILCRDRAFT_818273</name>
</gene>
<protein>
    <recommendedName>
        <fullName evidence="18">Cytochrome P450</fullName>
    </recommendedName>
</protein>
<dbReference type="InterPro" id="IPR036396">
    <property type="entry name" value="Cyt_P450_sf"/>
</dbReference>
<dbReference type="HOGENOM" id="CLU_001570_5_11_1"/>
<dbReference type="PRINTS" id="PR00385">
    <property type="entry name" value="P450"/>
</dbReference>
<evidence type="ECO:0000313" key="17">
    <source>
        <dbReference type="Proteomes" id="UP000054166"/>
    </source>
</evidence>
<reference evidence="17" key="2">
    <citation type="submission" date="2015-01" db="EMBL/GenBank/DDBJ databases">
        <title>Evolutionary Origins and Diversification of the Mycorrhizal Mutualists.</title>
        <authorList>
            <consortium name="DOE Joint Genome Institute"/>
            <consortium name="Mycorrhizal Genomics Consortium"/>
            <person name="Kohler A."/>
            <person name="Kuo A."/>
            <person name="Nagy L.G."/>
            <person name="Floudas D."/>
            <person name="Copeland A."/>
            <person name="Barry K.W."/>
            <person name="Cichocki N."/>
            <person name="Veneault-Fourrey C."/>
            <person name="LaButti K."/>
            <person name="Lindquist E.A."/>
            <person name="Lipzen A."/>
            <person name="Lundell T."/>
            <person name="Morin E."/>
            <person name="Murat C."/>
            <person name="Riley R."/>
            <person name="Ohm R."/>
            <person name="Sun H."/>
            <person name="Tunlid A."/>
            <person name="Henrissat B."/>
            <person name="Grigoriev I.V."/>
            <person name="Hibbett D.S."/>
            <person name="Martin F."/>
        </authorList>
    </citation>
    <scope>NUCLEOTIDE SEQUENCE [LARGE SCALE GENOMIC DNA]</scope>
    <source>
        <strain evidence="17">F 1598</strain>
    </source>
</reference>
<evidence type="ECO:0000256" key="1">
    <source>
        <dbReference type="ARBA" id="ARBA00001971"/>
    </source>
</evidence>
<dbReference type="PROSITE" id="PS00086">
    <property type="entry name" value="CYTOCHROME_P450"/>
    <property type="match status" value="1"/>
</dbReference>
<evidence type="ECO:0000256" key="13">
    <source>
        <dbReference type="PIRSR" id="PIRSR602401-1"/>
    </source>
</evidence>
<evidence type="ECO:0000256" key="2">
    <source>
        <dbReference type="ARBA" id="ARBA00004370"/>
    </source>
</evidence>
<dbReference type="EMBL" id="KN832987">
    <property type="protein sequence ID" value="KIM84675.1"/>
    <property type="molecule type" value="Genomic_DNA"/>
</dbReference>
<dbReference type="InterPro" id="IPR017972">
    <property type="entry name" value="Cyt_P450_CS"/>
</dbReference>
<keyword evidence="10 13" id="KW-0408">Iron</keyword>
<keyword evidence="17" id="KW-1185">Reference proteome</keyword>
<evidence type="ECO:0000256" key="11">
    <source>
        <dbReference type="ARBA" id="ARBA00023033"/>
    </source>
</evidence>
<feature type="transmembrane region" description="Helical" evidence="15">
    <location>
        <begin position="7"/>
        <end position="40"/>
    </location>
</feature>
<evidence type="ECO:0000256" key="10">
    <source>
        <dbReference type="ARBA" id="ARBA00023004"/>
    </source>
</evidence>
<keyword evidence="6 15" id="KW-0812">Transmembrane</keyword>
<dbReference type="InterPro" id="IPR001128">
    <property type="entry name" value="Cyt_P450"/>
</dbReference>
<evidence type="ECO:0000256" key="8">
    <source>
        <dbReference type="ARBA" id="ARBA00022989"/>
    </source>
</evidence>
<comment type="subcellular location">
    <subcellularLocation>
        <location evidence="2">Membrane</location>
    </subcellularLocation>
</comment>
<keyword evidence="9 14" id="KW-0560">Oxidoreductase</keyword>
<dbReference type="PRINTS" id="PR00463">
    <property type="entry name" value="EP450I"/>
</dbReference>
<reference evidence="16 17" key="1">
    <citation type="submission" date="2014-04" db="EMBL/GenBank/DDBJ databases">
        <authorList>
            <consortium name="DOE Joint Genome Institute"/>
            <person name="Kuo A."/>
            <person name="Tarkka M."/>
            <person name="Buscot F."/>
            <person name="Kohler A."/>
            <person name="Nagy L.G."/>
            <person name="Floudas D."/>
            <person name="Copeland A."/>
            <person name="Barry K.W."/>
            <person name="Cichocki N."/>
            <person name="Veneault-Fourrey C."/>
            <person name="LaButti K."/>
            <person name="Lindquist E.A."/>
            <person name="Lipzen A."/>
            <person name="Lundell T."/>
            <person name="Morin E."/>
            <person name="Murat C."/>
            <person name="Sun H."/>
            <person name="Tunlid A."/>
            <person name="Henrissat B."/>
            <person name="Grigoriev I.V."/>
            <person name="Hibbett D.S."/>
            <person name="Martin F."/>
            <person name="Nordberg H.P."/>
            <person name="Cantor M.N."/>
            <person name="Hua S.X."/>
        </authorList>
    </citation>
    <scope>NUCLEOTIDE SEQUENCE [LARGE SCALE GENOMIC DNA]</scope>
    <source>
        <strain evidence="16 17">F 1598</strain>
    </source>
</reference>
<dbReference type="InParanoid" id="A0A0C3FKU6"/>
<evidence type="ECO:0000256" key="3">
    <source>
        <dbReference type="ARBA" id="ARBA00004721"/>
    </source>
</evidence>
<dbReference type="Pfam" id="PF00067">
    <property type="entry name" value="p450"/>
    <property type="match status" value="1"/>
</dbReference>
<organism evidence="16 17">
    <name type="scientific">Piloderma croceum (strain F 1598)</name>
    <dbReference type="NCBI Taxonomy" id="765440"/>
    <lineage>
        <taxon>Eukaryota</taxon>
        <taxon>Fungi</taxon>
        <taxon>Dikarya</taxon>
        <taxon>Basidiomycota</taxon>
        <taxon>Agaricomycotina</taxon>
        <taxon>Agaricomycetes</taxon>
        <taxon>Agaricomycetidae</taxon>
        <taxon>Atheliales</taxon>
        <taxon>Atheliaceae</taxon>
        <taxon>Piloderma</taxon>
    </lineage>
</organism>
<dbReference type="InterPro" id="IPR050121">
    <property type="entry name" value="Cytochrome_P450_monoxygenase"/>
</dbReference>
<dbReference type="GO" id="GO:0016705">
    <property type="term" value="F:oxidoreductase activity, acting on paired donors, with incorporation or reduction of molecular oxygen"/>
    <property type="evidence" value="ECO:0007669"/>
    <property type="project" value="InterPro"/>
</dbReference>
<accession>A0A0C3FKU6</accession>
<dbReference type="Gene3D" id="1.10.630.10">
    <property type="entry name" value="Cytochrome P450"/>
    <property type="match status" value="1"/>
</dbReference>
<feature type="binding site" description="axial binding residue" evidence="13">
    <location>
        <position position="501"/>
    </location>
    <ligand>
        <name>heme</name>
        <dbReference type="ChEBI" id="CHEBI:30413"/>
    </ligand>
    <ligandPart>
        <name>Fe</name>
        <dbReference type="ChEBI" id="CHEBI:18248"/>
    </ligandPart>
</feature>
<evidence type="ECO:0000256" key="6">
    <source>
        <dbReference type="ARBA" id="ARBA00022692"/>
    </source>
</evidence>
<evidence type="ECO:0000256" key="4">
    <source>
        <dbReference type="ARBA" id="ARBA00010617"/>
    </source>
</evidence>
<dbReference type="InterPro" id="IPR002401">
    <property type="entry name" value="Cyt_P450_E_grp-I"/>
</dbReference>
<evidence type="ECO:0000256" key="9">
    <source>
        <dbReference type="ARBA" id="ARBA00023002"/>
    </source>
</evidence>
<dbReference type="AlphaFoldDB" id="A0A0C3FKU6"/>
<keyword evidence="12 15" id="KW-0472">Membrane</keyword>
<dbReference type="PANTHER" id="PTHR24305:SF166">
    <property type="entry name" value="CYTOCHROME P450 12A4, MITOCHONDRIAL-RELATED"/>
    <property type="match status" value="1"/>
</dbReference>
<dbReference type="GO" id="GO:0004497">
    <property type="term" value="F:monooxygenase activity"/>
    <property type="evidence" value="ECO:0007669"/>
    <property type="project" value="UniProtKB-KW"/>
</dbReference>